<reference evidence="1" key="1">
    <citation type="journal article" date="2014" name="Front. Microbiol.">
        <title>High frequency of phylogenetically diverse reductive dehalogenase-homologous genes in deep subseafloor sedimentary metagenomes.</title>
        <authorList>
            <person name="Kawai M."/>
            <person name="Futagami T."/>
            <person name="Toyoda A."/>
            <person name="Takaki Y."/>
            <person name="Nishi S."/>
            <person name="Hori S."/>
            <person name="Arai W."/>
            <person name="Tsubouchi T."/>
            <person name="Morono Y."/>
            <person name="Uchiyama I."/>
            <person name="Ito T."/>
            <person name="Fujiyama A."/>
            <person name="Inagaki F."/>
            <person name="Takami H."/>
        </authorList>
    </citation>
    <scope>NUCLEOTIDE SEQUENCE</scope>
    <source>
        <strain evidence="1">Expedition CK06-06</strain>
    </source>
</reference>
<dbReference type="EMBL" id="BARW01000032">
    <property type="protein sequence ID" value="GAI68485.1"/>
    <property type="molecule type" value="Genomic_DNA"/>
</dbReference>
<sequence>MAIIGQDQDGNRIAKRLWCGREWCEKCRDHSHNRRIARWLPRVQQIESLACWTVTYPKEVRLFVRTKKSLRSQKGKLIRALKELGYSRGMIRWHFFGDQSTEYHPHQNAIVDGGYLSPGELQRQKDFIRRKLLKRFMANELGKDLEIHYQYTTSPKKIYHKLKYITRATFLDQSWDELLAAKIYGLRNNNTWGKWDQSQKWQLRHRNRSIAIMAKVEQGLHPISGKPLTWKKQLVPFALILSQDPTEIAPGYYLLPPIRQPPKNRGSPFPYLQPYLPNDRLTPKQRLRLWQLHQAEL</sequence>
<organism evidence="1">
    <name type="scientific">marine sediment metagenome</name>
    <dbReference type="NCBI Taxonomy" id="412755"/>
    <lineage>
        <taxon>unclassified sequences</taxon>
        <taxon>metagenomes</taxon>
        <taxon>ecological metagenomes</taxon>
    </lineage>
</organism>
<name>X1RZ77_9ZZZZ</name>
<accession>X1RZ77</accession>
<gene>
    <name evidence="1" type="ORF">S12H4_00335</name>
</gene>
<dbReference type="AlphaFoldDB" id="X1RZ77"/>
<protein>
    <submittedName>
        <fullName evidence="1">Uncharacterized protein</fullName>
    </submittedName>
</protein>
<evidence type="ECO:0000313" key="1">
    <source>
        <dbReference type="EMBL" id="GAI68485.1"/>
    </source>
</evidence>
<proteinExistence type="predicted"/>
<comment type="caution">
    <text evidence="1">The sequence shown here is derived from an EMBL/GenBank/DDBJ whole genome shotgun (WGS) entry which is preliminary data.</text>
</comment>